<dbReference type="OrthoDB" id="424012at2759"/>
<feature type="non-terminal residue" evidence="1">
    <location>
        <position position="1"/>
    </location>
</feature>
<evidence type="ECO:0008006" key="3">
    <source>
        <dbReference type="Google" id="ProtNLM"/>
    </source>
</evidence>
<evidence type="ECO:0000313" key="2">
    <source>
        <dbReference type="Proteomes" id="UP001143981"/>
    </source>
</evidence>
<name>A0A9W7YAY3_9FUNG</name>
<dbReference type="AlphaFoldDB" id="A0A9W7YAY3"/>
<gene>
    <name evidence="1" type="ORF">LPJ61_003668</name>
</gene>
<comment type="caution">
    <text evidence="1">The sequence shown here is derived from an EMBL/GenBank/DDBJ whole genome shotgun (WGS) entry which is preliminary data.</text>
</comment>
<accession>A0A9W7YAY3</accession>
<sequence>LVLSLEGGYNLDAIANSALGCAKALLDVRWGAGLVPEPAIYLAYATLSDAEVNGVYVPPAKFSPDWDTAPGWDPEAQLPECYNAAPSELGQAVVDRVAQIHSEFWPVLR</sequence>
<dbReference type="Gene3D" id="3.40.800.20">
    <property type="entry name" value="Histone deacetylase domain"/>
    <property type="match status" value="1"/>
</dbReference>
<dbReference type="InterPro" id="IPR037138">
    <property type="entry name" value="His_deacetylse_dom_sf"/>
</dbReference>
<dbReference type="Proteomes" id="UP001143981">
    <property type="component" value="Unassembled WGS sequence"/>
</dbReference>
<protein>
    <recommendedName>
        <fullName evidence="3">Histone deacetylase</fullName>
    </recommendedName>
</protein>
<keyword evidence="2" id="KW-1185">Reference proteome</keyword>
<organism evidence="1 2">
    <name type="scientific">Coemansia biformis</name>
    <dbReference type="NCBI Taxonomy" id="1286918"/>
    <lineage>
        <taxon>Eukaryota</taxon>
        <taxon>Fungi</taxon>
        <taxon>Fungi incertae sedis</taxon>
        <taxon>Zoopagomycota</taxon>
        <taxon>Kickxellomycotina</taxon>
        <taxon>Kickxellomycetes</taxon>
        <taxon>Kickxellales</taxon>
        <taxon>Kickxellaceae</taxon>
        <taxon>Coemansia</taxon>
    </lineage>
</organism>
<reference evidence="1" key="1">
    <citation type="submission" date="2022-07" db="EMBL/GenBank/DDBJ databases">
        <title>Phylogenomic reconstructions and comparative analyses of Kickxellomycotina fungi.</title>
        <authorList>
            <person name="Reynolds N.K."/>
            <person name="Stajich J.E."/>
            <person name="Barry K."/>
            <person name="Grigoriev I.V."/>
            <person name="Crous P."/>
            <person name="Smith M.E."/>
        </authorList>
    </citation>
    <scope>NUCLEOTIDE SEQUENCE</scope>
    <source>
        <strain evidence="1">BCRC 34381</strain>
    </source>
</reference>
<proteinExistence type="predicted"/>
<dbReference type="EMBL" id="JANBOI010000667">
    <property type="protein sequence ID" value="KAJ1729139.1"/>
    <property type="molecule type" value="Genomic_DNA"/>
</dbReference>
<evidence type="ECO:0000313" key="1">
    <source>
        <dbReference type="EMBL" id="KAJ1729139.1"/>
    </source>
</evidence>